<accession>A0A1C7M3B9</accession>
<dbReference type="AlphaFoldDB" id="A0A1C7M3B9"/>
<protein>
    <submittedName>
        <fullName evidence="2">Uncharacterized protein</fullName>
    </submittedName>
</protein>
<feature type="transmembrane region" description="Helical" evidence="1">
    <location>
        <begin position="60"/>
        <end position="85"/>
    </location>
</feature>
<feature type="transmembrane region" description="Helical" evidence="1">
    <location>
        <begin position="28"/>
        <end position="48"/>
    </location>
</feature>
<evidence type="ECO:0000313" key="2">
    <source>
        <dbReference type="EMBL" id="OBZ71463.1"/>
    </source>
</evidence>
<name>A0A1C7M3B9_GRIFR</name>
<keyword evidence="1" id="KW-0812">Transmembrane</keyword>
<keyword evidence="1" id="KW-0472">Membrane</keyword>
<evidence type="ECO:0000256" key="1">
    <source>
        <dbReference type="SAM" id="Phobius"/>
    </source>
</evidence>
<proteinExistence type="predicted"/>
<reference evidence="2 3" key="1">
    <citation type="submission" date="2016-03" db="EMBL/GenBank/DDBJ databases">
        <title>Whole genome sequencing of Grifola frondosa 9006-11.</title>
        <authorList>
            <person name="Min B."/>
            <person name="Park H."/>
            <person name="Kim J.-G."/>
            <person name="Cho H."/>
            <person name="Oh Y.-L."/>
            <person name="Kong W.-S."/>
            <person name="Choi I.-G."/>
        </authorList>
    </citation>
    <scope>NUCLEOTIDE SEQUENCE [LARGE SCALE GENOMIC DNA]</scope>
    <source>
        <strain evidence="2 3">9006-11</strain>
    </source>
</reference>
<comment type="caution">
    <text evidence="2">The sequence shown here is derived from an EMBL/GenBank/DDBJ whole genome shotgun (WGS) entry which is preliminary data.</text>
</comment>
<keyword evidence="1" id="KW-1133">Transmembrane helix</keyword>
<organism evidence="2 3">
    <name type="scientific">Grifola frondosa</name>
    <name type="common">Maitake</name>
    <name type="synonym">Polyporus frondosus</name>
    <dbReference type="NCBI Taxonomy" id="5627"/>
    <lineage>
        <taxon>Eukaryota</taxon>
        <taxon>Fungi</taxon>
        <taxon>Dikarya</taxon>
        <taxon>Basidiomycota</taxon>
        <taxon>Agaricomycotina</taxon>
        <taxon>Agaricomycetes</taxon>
        <taxon>Polyporales</taxon>
        <taxon>Grifolaceae</taxon>
        <taxon>Grifola</taxon>
    </lineage>
</organism>
<evidence type="ECO:0000313" key="3">
    <source>
        <dbReference type="Proteomes" id="UP000092993"/>
    </source>
</evidence>
<dbReference type="OrthoDB" id="3197626at2759"/>
<gene>
    <name evidence="2" type="ORF">A0H81_08919</name>
</gene>
<keyword evidence="3" id="KW-1185">Reference proteome</keyword>
<dbReference type="Proteomes" id="UP000092993">
    <property type="component" value="Unassembled WGS sequence"/>
</dbReference>
<dbReference type="EMBL" id="LUGG01000011">
    <property type="protein sequence ID" value="OBZ71463.1"/>
    <property type="molecule type" value="Genomic_DNA"/>
</dbReference>
<sequence length="201" mass="22768">MIYGIVPVNTTFKRVRFSHHWWSLCRKLPVVVAFATDVCVLTIMLVGLKLHKGSGTLVKLMAHQGVIWFMIAIAFYIPSVTLVYLDFNDAPDEFDVPNGSHLCNVNPLLLFRLKAESKDCHRSICGNRMQINLYRHARTGICTSEPTIDFAREFQLASGTSDYSGRTFVPFGRLQMTSDTQEQVLHVIGNKPISEDRLQHV</sequence>